<keyword evidence="2" id="KW-1185">Reference proteome</keyword>
<accession>A0A6H9SLB9</accession>
<dbReference type="RefSeq" id="WP_151067810.1">
    <property type="nucleotide sequence ID" value="NZ_CABVPL010000023.1"/>
</dbReference>
<reference evidence="1 2" key="1">
    <citation type="submission" date="2019-09" db="EMBL/GenBank/DDBJ databases">
        <title>Draft genome sequences of 48 bacterial type strains from the CCUG.</title>
        <authorList>
            <person name="Tunovic T."/>
            <person name="Pineiro-Iglesias B."/>
            <person name="Unosson C."/>
            <person name="Inganas E."/>
            <person name="Ohlen M."/>
            <person name="Cardew S."/>
            <person name="Jensie-Markopoulos S."/>
            <person name="Salva-Serra F."/>
            <person name="Jaen-Luchoro D."/>
            <person name="Karlsson R."/>
            <person name="Svensson-Stadler L."/>
            <person name="Chun J."/>
            <person name="Moore E."/>
        </authorList>
    </citation>
    <scope>NUCLEOTIDE SEQUENCE [LARGE SCALE GENOMIC DNA]</scope>
    <source>
        <strain evidence="1 2">CCUG 54555</strain>
    </source>
</reference>
<dbReference type="EMBL" id="VZOJ01000122">
    <property type="protein sequence ID" value="KAB0632895.1"/>
    <property type="molecule type" value="Genomic_DNA"/>
</dbReference>
<name>A0A6H9SLB9_9BURK</name>
<dbReference type="AlphaFoldDB" id="A0A6H9SLB9"/>
<proteinExistence type="predicted"/>
<evidence type="ECO:0000313" key="2">
    <source>
        <dbReference type="Proteomes" id="UP000430232"/>
    </source>
</evidence>
<evidence type="ECO:0000313" key="1">
    <source>
        <dbReference type="EMBL" id="KAB0632895.1"/>
    </source>
</evidence>
<protein>
    <submittedName>
        <fullName evidence="1">Uncharacterized protein</fullName>
    </submittedName>
</protein>
<dbReference type="Proteomes" id="UP000430232">
    <property type="component" value="Unassembled WGS sequence"/>
</dbReference>
<gene>
    <name evidence="1" type="ORF">F7R21_28755</name>
</gene>
<sequence length="100" mass="11238">MTRLRVDFGETNPDIGLLFLDPAIQFIRIFVKRLRIRFALQRRMHRVSSERVGRDAGALSKSGSIGPITGTSHARCRRTIHSHAETINRHPAIPVHAGAF</sequence>
<organism evidence="1 2">
    <name type="scientific">Burkholderia latens</name>
    <dbReference type="NCBI Taxonomy" id="488446"/>
    <lineage>
        <taxon>Bacteria</taxon>
        <taxon>Pseudomonadati</taxon>
        <taxon>Pseudomonadota</taxon>
        <taxon>Betaproteobacteria</taxon>
        <taxon>Burkholderiales</taxon>
        <taxon>Burkholderiaceae</taxon>
        <taxon>Burkholderia</taxon>
        <taxon>Burkholderia cepacia complex</taxon>
    </lineage>
</organism>
<dbReference type="GeneID" id="99790685"/>
<comment type="caution">
    <text evidence="1">The sequence shown here is derived from an EMBL/GenBank/DDBJ whole genome shotgun (WGS) entry which is preliminary data.</text>
</comment>